<feature type="compositionally biased region" description="Polar residues" evidence="1">
    <location>
        <begin position="159"/>
        <end position="181"/>
    </location>
</feature>
<feature type="compositionally biased region" description="Low complexity" evidence="1">
    <location>
        <begin position="399"/>
        <end position="416"/>
    </location>
</feature>
<name>A0A4U7B1Y1_9PEZI</name>
<comment type="caution">
    <text evidence="2">The sequence shown here is derived from an EMBL/GenBank/DDBJ whole genome shotgun (WGS) entry which is preliminary data.</text>
</comment>
<feature type="compositionally biased region" description="Acidic residues" evidence="1">
    <location>
        <begin position="365"/>
        <end position="374"/>
    </location>
</feature>
<feature type="compositionally biased region" description="Basic and acidic residues" evidence="1">
    <location>
        <begin position="185"/>
        <end position="198"/>
    </location>
</feature>
<dbReference type="AlphaFoldDB" id="A0A4U7B1Y1"/>
<proteinExistence type="predicted"/>
<gene>
    <name evidence="2" type="ORF">C1H76_4779</name>
</gene>
<feature type="region of interest" description="Disordered" evidence="1">
    <location>
        <begin position="300"/>
        <end position="331"/>
    </location>
</feature>
<sequence>MSQENEPPLVMPNRPKSPPLAFQMTSNDALVAPSQPTFPSQMPFHAPDYLTSSSATFKSDPYEISSPMEQDLHGQVRKQAEALRLQHQAFVVERECWEMERERLHKRIASLECLLKSPKGHRSVHSPPDTVRDERNDCRSDRNSYLNSPARSPVISPFVNGNSTFTAPQHRGSSASATSRLPSIAEHDASPREEKKVSFIKRDSAPKHISMPTSMPSNIPTKSVLDTFEDELEVKADLEDDLPPSPPATRQVLSPPPPEYRRNAGHTPLRMPSRPVSSDSATRGSAFLDALEVTPTRVNTERNRTMSQDSEDDIALSGPLRLPELPGKPTSENFTMEALTAKLQYIGEHPDENQPLALTARSNEDSESDVDDSETTVKVPKEIELPPKDTPSLSQGDTSAAEMSPPPASESSQSLSDQDFHDRGGIVLKKKTSINFGAPFGQLRM</sequence>
<evidence type="ECO:0000313" key="2">
    <source>
        <dbReference type="EMBL" id="TKX23040.1"/>
    </source>
</evidence>
<protein>
    <submittedName>
        <fullName evidence="2">Uncharacterized protein</fullName>
    </submittedName>
</protein>
<feature type="compositionally biased region" description="Basic and acidic residues" evidence="1">
    <location>
        <begin position="130"/>
        <end position="142"/>
    </location>
</feature>
<feature type="region of interest" description="Disordered" evidence="1">
    <location>
        <begin position="118"/>
        <end position="198"/>
    </location>
</feature>
<accession>A0A4U7B1Y1</accession>
<organism evidence="2 3">
    <name type="scientific">Elsinoe australis</name>
    <dbReference type="NCBI Taxonomy" id="40998"/>
    <lineage>
        <taxon>Eukaryota</taxon>
        <taxon>Fungi</taxon>
        <taxon>Dikarya</taxon>
        <taxon>Ascomycota</taxon>
        <taxon>Pezizomycotina</taxon>
        <taxon>Dothideomycetes</taxon>
        <taxon>Dothideomycetidae</taxon>
        <taxon>Myriangiales</taxon>
        <taxon>Elsinoaceae</taxon>
        <taxon>Elsinoe</taxon>
    </lineage>
</organism>
<feature type="region of interest" description="Disordered" evidence="1">
    <location>
        <begin position="360"/>
        <end position="428"/>
    </location>
</feature>
<evidence type="ECO:0000256" key="1">
    <source>
        <dbReference type="SAM" id="MobiDB-lite"/>
    </source>
</evidence>
<feature type="region of interest" description="Disordered" evidence="1">
    <location>
        <begin position="1"/>
        <end position="21"/>
    </location>
</feature>
<dbReference type="EMBL" id="PTQR01000059">
    <property type="protein sequence ID" value="TKX23040.1"/>
    <property type="molecule type" value="Genomic_DNA"/>
</dbReference>
<dbReference type="Proteomes" id="UP000308133">
    <property type="component" value="Unassembled WGS sequence"/>
</dbReference>
<feature type="region of interest" description="Disordered" evidence="1">
    <location>
        <begin position="238"/>
        <end position="281"/>
    </location>
</feature>
<evidence type="ECO:0000313" key="3">
    <source>
        <dbReference type="Proteomes" id="UP000308133"/>
    </source>
</evidence>
<reference evidence="2 3" key="1">
    <citation type="submission" date="2018-02" db="EMBL/GenBank/DDBJ databases">
        <title>Draft genome sequences of Elsinoe sp., causing black scab on jojoba.</title>
        <authorList>
            <person name="Stodart B."/>
            <person name="Jeffress S."/>
            <person name="Ash G."/>
            <person name="Arun Chinnappa K."/>
        </authorList>
    </citation>
    <scope>NUCLEOTIDE SEQUENCE [LARGE SCALE GENOMIC DNA]</scope>
    <source>
        <strain evidence="2 3">Hillstone_2</strain>
    </source>
</reference>